<sequence>MGSPTRLARTPSAPDLSICTPDLASSLLWSTAESTYGSDHYPLIITFPFEKPPKHVKQPRIKHKLIHAKWNLYRVAVEQKVNSLPPISSSNILECSQTLATALIAAANEIFPLKKYGSGFIPSPPWWDAECTNAVKQRKGAEKQYCKNMTDDNFDHYLQIANSTKELLRVKKYEGWRRFCKSLNPNVSSSIVWQNIRKFRSAFKDTQQNKLSPAIAEQIMDRLGPPYVPECPMTIMPLIVSNNNYYNNSDLNSPFTLIELKGVLSSTTDSAPGEDGIPYSFLSNLDDNSLSYYLSLINNIIIAGIVPESWRSQTLILLQKPNKSSSDPKSYRPVALSSVLAKTAEHLIKIRLEWFLEHKKLLSKTQFGFRK</sequence>
<protein>
    <submittedName>
        <fullName evidence="1">Jg8742 protein</fullName>
    </submittedName>
</protein>
<evidence type="ECO:0000313" key="2">
    <source>
        <dbReference type="Proteomes" id="UP000838756"/>
    </source>
</evidence>
<dbReference type="InterPro" id="IPR036691">
    <property type="entry name" value="Endo/exonu/phosph_ase_sf"/>
</dbReference>
<comment type="caution">
    <text evidence="1">The sequence shown here is derived from an EMBL/GenBank/DDBJ whole genome shotgun (WGS) entry which is preliminary data.</text>
</comment>
<dbReference type="EMBL" id="CAKXAJ010021821">
    <property type="protein sequence ID" value="CAH2226683.1"/>
    <property type="molecule type" value="Genomic_DNA"/>
</dbReference>
<proteinExistence type="predicted"/>
<dbReference type="PANTHER" id="PTHR36688:SF2">
    <property type="entry name" value="ENDONUCLEASE_EXONUCLEASE_PHOSPHATASE DOMAIN-CONTAINING PROTEIN"/>
    <property type="match status" value="1"/>
</dbReference>
<gene>
    <name evidence="1" type="primary">jg8742</name>
    <name evidence="1" type="ORF">PAEG_LOCUS7378</name>
</gene>
<dbReference type="PANTHER" id="PTHR36688">
    <property type="entry name" value="ENDO/EXONUCLEASE/PHOSPHATASE DOMAIN-CONTAINING PROTEIN"/>
    <property type="match status" value="1"/>
</dbReference>
<dbReference type="SUPFAM" id="SSF56219">
    <property type="entry name" value="DNase I-like"/>
    <property type="match status" value="1"/>
</dbReference>
<organism evidence="1 2">
    <name type="scientific">Pararge aegeria aegeria</name>
    <dbReference type="NCBI Taxonomy" id="348720"/>
    <lineage>
        <taxon>Eukaryota</taxon>
        <taxon>Metazoa</taxon>
        <taxon>Ecdysozoa</taxon>
        <taxon>Arthropoda</taxon>
        <taxon>Hexapoda</taxon>
        <taxon>Insecta</taxon>
        <taxon>Pterygota</taxon>
        <taxon>Neoptera</taxon>
        <taxon>Endopterygota</taxon>
        <taxon>Lepidoptera</taxon>
        <taxon>Glossata</taxon>
        <taxon>Ditrysia</taxon>
        <taxon>Papilionoidea</taxon>
        <taxon>Nymphalidae</taxon>
        <taxon>Satyrinae</taxon>
        <taxon>Satyrini</taxon>
        <taxon>Parargina</taxon>
        <taxon>Pararge</taxon>
    </lineage>
</organism>
<dbReference type="AlphaFoldDB" id="A0A8S4QX48"/>
<dbReference type="InterPro" id="IPR052560">
    <property type="entry name" value="RdDP_mobile_element"/>
</dbReference>
<evidence type="ECO:0000313" key="1">
    <source>
        <dbReference type="EMBL" id="CAH2226683.1"/>
    </source>
</evidence>
<dbReference type="OrthoDB" id="421040at2759"/>
<keyword evidence="2" id="KW-1185">Reference proteome</keyword>
<reference evidence="1" key="1">
    <citation type="submission" date="2022-03" db="EMBL/GenBank/DDBJ databases">
        <authorList>
            <person name="Lindestad O."/>
        </authorList>
    </citation>
    <scope>NUCLEOTIDE SEQUENCE</scope>
</reference>
<feature type="non-terminal residue" evidence="1">
    <location>
        <position position="371"/>
    </location>
</feature>
<name>A0A8S4QX48_9NEOP</name>
<accession>A0A8S4QX48</accession>
<dbReference type="Proteomes" id="UP000838756">
    <property type="component" value="Unassembled WGS sequence"/>
</dbReference>